<proteinExistence type="predicted"/>
<gene>
    <name evidence="2" type="ORF">FHX53_000141</name>
</gene>
<dbReference type="EMBL" id="JACGWX010000001">
    <property type="protein sequence ID" value="MBA8846577.1"/>
    <property type="molecule type" value="Genomic_DNA"/>
</dbReference>
<comment type="caution">
    <text evidence="2">The sequence shown here is derived from an EMBL/GenBank/DDBJ whole genome shotgun (WGS) entry which is preliminary data.</text>
</comment>
<protein>
    <submittedName>
        <fullName evidence="2">Uncharacterized protein</fullName>
    </submittedName>
</protein>
<keyword evidence="1" id="KW-0472">Membrane</keyword>
<feature type="transmembrane region" description="Helical" evidence="1">
    <location>
        <begin position="94"/>
        <end position="114"/>
    </location>
</feature>
<dbReference type="RefSeq" id="WP_182489265.1">
    <property type="nucleotide sequence ID" value="NZ_BAAAOV010000003.1"/>
</dbReference>
<organism evidence="2 3">
    <name type="scientific">Microcella alkalica</name>
    <dbReference type="NCBI Taxonomy" id="355930"/>
    <lineage>
        <taxon>Bacteria</taxon>
        <taxon>Bacillati</taxon>
        <taxon>Actinomycetota</taxon>
        <taxon>Actinomycetes</taxon>
        <taxon>Micrococcales</taxon>
        <taxon>Microbacteriaceae</taxon>
        <taxon>Microcella</taxon>
    </lineage>
</organism>
<reference evidence="2 3" key="1">
    <citation type="submission" date="2020-07" db="EMBL/GenBank/DDBJ databases">
        <title>Sequencing the genomes of 1000 actinobacteria strains.</title>
        <authorList>
            <person name="Klenk H.-P."/>
        </authorList>
    </citation>
    <scope>NUCLEOTIDE SEQUENCE [LARGE SCALE GENOMIC DNA]</scope>
    <source>
        <strain evidence="2 3">DSM 19663</strain>
    </source>
</reference>
<evidence type="ECO:0000313" key="2">
    <source>
        <dbReference type="EMBL" id="MBA8846577.1"/>
    </source>
</evidence>
<keyword evidence="3" id="KW-1185">Reference proteome</keyword>
<evidence type="ECO:0000313" key="3">
    <source>
        <dbReference type="Proteomes" id="UP000585905"/>
    </source>
</evidence>
<keyword evidence="1" id="KW-0812">Transmembrane</keyword>
<dbReference type="Proteomes" id="UP000585905">
    <property type="component" value="Unassembled WGS sequence"/>
</dbReference>
<feature type="transmembrane region" description="Helical" evidence="1">
    <location>
        <begin position="47"/>
        <end position="64"/>
    </location>
</feature>
<evidence type="ECO:0000256" key="1">
    <source>
        <dbReference type="SAM" id="Phobius"/>
    </source>
</evidence>
<dbReference type="AlphaFoldDB" id="A0A839E4V5"/>
<accession>A0A839E4V5</accession>
<keyword evidence="1" id="KW-1133">Transmembrane helix</keyword>
<sequence length="123" mass="12715">MTPERLRSAARVLLTLAAIGAVLVIGAQLVAPPLAVTAPVRTAIDGVRFVGPPLALMLGLLALLRARRLERRARTGGGAAAPERERADVIFRGLIAAALVLMGLGVLSALWSSLVLRAGALLP</sequence>
<name>A0A839E4V5_9MICO</name>